<reference evidence="1" key="1">
    <citation type="submission" date="2014-09" db="EMBL/GenBank/DDBJ databases">
        <authorList>
            <person name="Magalhaes I.L.F."/>
            <person name="Oliveira U."/>
            <person name="Santos F.R."/>
            <person name="Vidigal T.H.D.A."/>
            <person name="Brescovit A.D."/>
            <person name="Santos A.J."/>
        </authorList>
    </citation>
    <scope>NUCLEOTIDE SEQUENCE</scope>
    <source>
        <tissue evidence="1">Shoot tissue taken approximately 20 cm above the soil surface</tissue>
    </source>
</reference>
<reference evidence="1" key="2">
    <citation type="journal article" date="2015" name="Data Brief">
        <title>Shoot transcriptome of the giant reed, Arundo donax.</title>
        <authorList>
            <person name="Barrero R.A."/>
            <person name="Guerrero F.D."/>
            <person name="Moolhuijzen P."/>
            <person name="Goolsby J.A."/>
            <person name="Tidwell J."/>
            <person name="Bellgard S.E."/>
            <person name="Bellgard M.I."/>
        </authorList>
    </citation>
    <scope>NUCLEOTIDE SEQUENCE</scope>
    <source>
        <tissue evidence="1">Shoot tissue taken approximately 20 cm above the soil surface</tissue>
    </source>
</reference>
<sequence length="71" mass="8140">MVVQKVFKNQFKILLCEVIAILLLQNCEYLGCTIHTHQIAIDPEINEGLPCDESRVLLINLFEHNSGKECR</sequence>
<evidence type="ECO:0000313" key="1">
    <source>
        <dbReference type="EMBL" id="JAD83450.1"/>
    </source>
</evidence>
<proteinExistence type="predicted"/>
<dbReference type="AlphaFoldDB" id="A0A0A9DCR5"/>
<organism evidence="1">
    <name type="scientific">Arundo donax</name>
    <name type="common">Giant reed</name>
    <name type="synonym">Donax arundinaceus</name>
    <dbReference type="NCBI Taxonomy" id="35708"/>
    <lineage>
        <taxon>Eukaryota</taxon>
        <taxon>Viridiplantae</taxon>
        <taxon>Streptophyta</taxon>
        <taxon>Embryophyta</taxon>
        <taxon>Tracheophyta</taxon>
        <taxon>Spermatophyta</taxon>
        <taxon>Magnoliopsida</taxon>
        <taxon>Liliopsida</taxon>
        <taxon>Poales</taxon>
        <taxon>Poaceae</taxon>
        <taxon>PACMAD clade</taxon>
        <taxon>Arundinoideae</taxon>
        <taxon>Arundineae</taxon>
        <taxon>Arundo</taxon>
    </lineage>
</organism>
<accession>A0A0A9DCR5</accession>
<protein>
    <submittedName>
        <fullName evidence="1">Calcium-binding EF hand family protein</fullName>
    </submittedName>
</protein>
<name>A0A0A9DCR5_ARUDO</name>
<dbReference type="EMBL" id="GBRH01214445">
    <property type="protein sequence ID" value="JAD83450.1"/>
    <property type="molecule type" value="Transcribed_RNA"/>
</dbReference>